<keyword evidence="6 8" id="KW-0503">Monooxygenase</keyword>
<dbReference type="InterPro" id="IPR036396">
    <property type="entry name" value="Cyt_P450_sf"/>
</dbReference>
<dbReference type="AlphaFoldDB" id="A0ABC8U0B1"/>
<proteinExistence type="inferred from homology"/>
<accession>A0ABC8U0B1</accession>
<keyword evidence="9" id="KW-0812">Transmembrane</keyword>
<dbReference type="PRINTS" id="PR00385">
    <property type="entry name" value="P450"/>
</dbReference>
<evidence type="ECO:0000256" key="9">
    <source>
        <dbReference type="SAM" id="Phobius"/>
    </source>
</evidence>
<dbReference type="PANTHER" id="PTHR47951:SF7">
    <property type="entry name" value="FLAVONOID 3',5'-HYDROXYLASE-LIKE ISOFORM X1"/>
    <property type="match status" value="1"/>
</dbReference>
<keyword evidence="9" id="KW-0472">Membrane</keyword>
<evidence type="ECO:0000256" key="1">
    <source>
        <dbReference type="ARBA" id="ARBA00001971"/>
    </source>
</evidence>
<dbReference type="Pfam" id="PF00067">
    <property type="entry name" value="p450"/>
    <property type="match status" value="1"/>
</dbReference>
<keyword evidence="4 8" id="KW-0560">Oxidoreductase</keyword>
<evidence type="ECO:0000256" key="8">
    <source>
        <dbReference type="RuleBase" id="RU000461"/>
    </source>
</evidence>
<dbReference type="Proteomes" id="UP001642360">
    <property type="component" value="Unassembled WGS sequence"/>
</dbReference>
<evidence type="ECO:0000256" key="5">
    <source>
        <dbReference type="ARBA" id="ARBA00023004"/>
    </source>
</evidence>
<evidence type="ECO:0000256" key="6">
    <source>
        <dbReference type="ARBA" id="ARBA00023033"/>
    </source>
</evidence>
<evidence type="ECO:0000313" key="10">
    <source>
        <dbReference type="EMBL" id="CAK9173156.1"/>
    </source>
</evidence>
<dbReference type="GO" id="GO:0046872">
    <property type="term" value="F:metal ion binding"/>
    <property type="evidence" value="ECO:0007669"/>
    <property type="project" value="UniProtKB-KW"/>
</dbReference>
<name>A0ABC8U0B1_9AQUA</name>
<organism evidence="10 11">
    <name type="scientific">Ilex paraguariensis</name>
    <name type="common">yerba mate</name>
    <dbReference type="NCBI Taxonomy" id="185542"/>
    <lineage>
        <taxon>Eukaryota</taxon>
        <taxon>Viridiplantae</taxon>
        <taxon>Streptophyta</taxon>
        <taxon>Embryophyta</taxon>
        <taxon>Tracheophyta</taxon>
        <taxon>Spermatophyta</taxon>
        <taxon>Magnoliopsida</taxon>
        <taxon>eudicotyledons</taxon>
        <taxon>Gunneridae</taxon>
        <taxon>Pentapetalae</taxon>
        <taxon>asterids</taxon>
        <taxon>campanulids</taxon>
        <taxon>Aquifoliales</taxon>
        <taxon>Aquifoliaceae</taxon>
        <taxon>Ilex</taxon>
    </lineage>
</organism>
<evidence type="ECO:0000256" key="7">
    <source>
        <dbReference type="PIRSR" id="PIRSR602401-1"/>
    </source>
</evidence>
<dbReference type="GO" id="GO:0004497">
    <property type="term" value="F:monooxygenase activity"/>
    <property type="evidence" value="ECO:0007669"/>
    <property type="project" value="UniProtKB-KW"/>
</dbReference>
<keyword evidence="3 7" id="KW-0479">Metal-binding</keyword>
<evidence type="ECO:0000256" key="3">
    <source>
        <dbReference type="ARBA" id="ARBA00022723"/>
    </source>
</evidence>
<dbReference type="FunFam" id="1.10.630.10:FF:000026">
    <property type="entry name" value="Cytochrome P450 82C4"/>
    <property type="match status" value="1"/>
</dbReference>
<gene>
    <name evidence="10" type="ORF">ILEXP_LOCUS42897</name>
</gene>
<dbReference type="InterPro" id="IPR002401">
    <property type="entry name" value="Cyt_P450_E_grp-I"/>
</dbReference>
<keyword evidence="2 7" id="KW-0349">Heme</keyword>
<keyword evidence="9" id="KW-1133">Transmembrane helix</keyword>
<comment type="caution">
    <text evidence="10">The sequence shown here is derived from an EMBL/GenBank/DDBJ whole genome shotgun (WGS) entry which is preliminary data.</text>
</comment>
<evidence type="ECO:0008006" key="12">
    <source>
        <dbReference type="Google" id="ProtNLM"/>
    </source>
</evidence>
<protein>
    <recommendedName>
        <fullName evidence="12">Cytochrome P450</fullName>
    </recommendedName>
</protein>
<dbReference type="SUPFAM" id="SSF48264">
    <property type="entry name" value="Cytochrome P450"/>
    <property type="match status" value="1"/>
</dbReference>
<sequence length="539" mass="61935">MVLKLFKTAMLSISNQLTWWCEGISKKDEFSLAGLTLSLLILAIFWFVWEFVKPSKGMKSLPPGPHGLPIVGYLPFLGTNLHHTFTELAHRYGPIYKLWVGNKLYVVVSSPAVAKEVVRDHDTIFGNRDPPIAALAVTYGGLDIAWSSYGSYWRNMRKVFVREMLSNRSIEAGYNLRRDEVQKTVREIYTKIGTPIDIGDIGFLTQVNVTMSMLWGSTLDWEKTSNIKAEFREVVMKITETFEKPNMSDFFPMLARFDVQGVERNMKRLFQWVERILDAVINERMKSNTMNKEGALENEEKKDFLQILLQLQEEEDTGKRINMTQIKALLMDIVVGGTDTTSTMVEFVMAEIINNPEVMKRVQEELADVVGKNNMVEESHLQKLLYMDAVVKETFRLHPPLPFLVPRCPSQSCIVGGYTIPKDSNVFLNVWAMHRDPQFWEDPLEFKPERFLNCNGEWDYSGNNFQYLPFGSGRRICAGIPLAERTLKYVLASFLHLFQWKLPEGEELDLSERFGIVIKKKTPLIAIPTPILSNMDLYK</sequence>
<keyword evidence="11" id="KW-1185">Reference proteome</keyword>
<dbReference type="PRINTS" id="PR00463">
    <property type="entry name" value="EP450I"/>
</dbReference>
<dbReference type="InterPro" id="IPR017972">
    <property type="entry name" value="Cyt_P450_CS"/>
</dbReference>
<dbReference type="InterPro" id="IPR001128">
    <property type="entry name" value="Cyt_P450"/>
</dbReference>
<feature type="transmembrane region" description="Helical" evidence="9">
    <location>
        <begin position="30"/>
        <end position="49"/>
    </location>
</feature>
<dbReference type="PANTHER" id="PTHR47951">
    <property type="entry name" value="OS08G0547900 PROTEIN"/>
    <property type="match status" value="1"/>
</dbReference>
<evidence type="ECO:0000313" key="11">
    <source>
        <dbReference type="Proteomes" id="UP001642360"/>
    </source>
</evidence>
<comment type="cofactor">
    <cofactor evidence="1 7">
        <name>heme</name>
        <dbReference type="ChEBI" id="CHEBI:30413"/>
    </cofactor>
</comment>
<comment type="similarity">
    <text evidence="8">Belongs to the cytochrome P450 family.</text>
</comment>
<dbReference type="PROSITE" id="PS00086">
    <property type="entry name" value="CYTOCHROME_P450"/>
    <property type="match status" value="1"/>
</dbReference>
<evidence type="ECO:0000256" key="4">
    <source>
        <dbReference type="ARBA" id="ARBA00023002"/>
    </source>
</evidence>
<keyword evidence="5 7" id="KW-0408">Iron</keyword>
<dbReference type="CDD" id="cd11073">
    <property type="entry name" value="CYP76-like"/>
    <property type="match status" value="1"/>
</dbReference>
<evidence type="ECO:0000256" key="2">
    <source>
        <dbReference type="ARBA" id="ARBA00022617"/>
    </source>
</evidence>
<dbReference type="Gene3D" id="1.10.630.10">
    <property type="entry name" value="Cytochrome P450"/>
    <property type="match status" value="1"/>
</dbReference>
<reference evidence="10 11" key="1">
    <citation type="submission" date="2024-02" db="EMBL/GenBank/DDBJ databases">
        <authorList>
            <person name="Vignale AGUSTIN F."/>
            <person name="Sosa J E."/>
            <person name="Modenutti C."/>
        </authorList>
    </citation>
    <scope>NUCLEOTIDE SEQUENCE [LARGE SCALE GENOMIC DNA]</scope>
</reference>
<feature type="binding site" description="axial binding residue" evidence="7">
    <location>
        <position position="477"/>
    </location>
    <ligand>
        <name>heme</name>
        <dbReference type="ChEBI" id="CHEBI:30413"/>
    </ligand>
    <ligandPart>
        <name>Fe</name>
        <dbReference type="ChEBI" id="CHEBI:18248"/>
    </ligandPart>
</feature>
<dbReference type="EMBL" id="CAUOFW020006168">
    <property type="protein sequence ID" value="CAK9173156.1"/>
    <property type="molecule type" value="Genomic_DNA"/>
</dbReference>